<reference evidence="4" key="1">
    <citation type="submission" date="2025-08" db="UniProtKB">
        <authorList>
            <consortium name="RefSeq"/>
        </authorList>
    </citation>
    <scope>IDENTIFICATION</scope>
    <source>
        <tissue evidence="4">Whole body</tissue>
    </source>
</reference>
<dbReference type="GeneID" id="135193667"/>
<dbReference type="RefSeq" id="XP_064073280.1">
    <property type="nucleotide sequence ID" value="XM_064217210.1"/>
</dbReference>
<organism evidence="3 4">
    <name type="scientific">Vanessa tameamea</name>
    <name type="common">Kamehameha butterfly</name>
    <dbReference type="NCBI Taxonomy" id="334116"/>
    <lineage>
        <taxon>Eukaryota</taxon>
        <taxon>Metazoa</taxon>
        <taxon>Ecdysozoa</taxon>
        <taxon>Arthropoda</taxon>
        <taxon>Hexapoda</taxon>
        <taxon>Insecta</taxon>
        <taxon>Pterygota</taxon>
        <taxon>Neoptera</taxon>
        <taxon>Endopterygota</taxon>
        <taxon>Lepidoptera</taxon>
        <taxon>Glossata</taxon>
        <taxon>Ditrysia</taxon>
        <taxon>Papilionoidea</taxon>
        <taxon>Nymphalidae</taxon>
        <taxon>Nymphalinae</taxon>
        <taxon>Vanessa</taxon>
    </lineage>
</organism>
<keyword evidence="3" id="KW-1185">Reference proteome</keyword>
<feature type="compositionally biased region" description="Low complexity" evidence="1">
    <location>
        <begin position="82"/>
        <end position="92"/>
    </location>
</feature>
<feature type="signal peptide" evidence="2">
    <location>
        <begin position="1"/>
        <end position="23"/>
    </location>
</feature>
<evidence type="ECO:0000313" key="3">
    <source>
        <dbReference type="Proteomes" id="UP001652626"/>
    </source>
</evidence>
<accession>A0ABM4APQ1</accession>
<dbReference type="Proteomes" id="UP001652626">
    <property type="component" value="Chromosome 15"/>
</dbReference>
<evidence type="ECO:0000256" key="2">
    <source>
        <dbReference type="SAM" id="SignalP"/>
    </source>
</evidence>
<sequence length="411" mass="46916">MAAKVGVAAIFLALLFALTEIQAKQLDPGPQAIKDSLSTSTSPPASTQKPQKRYVTKEIILYLTPSQIKALQDGKGLVSSQTISQSTETQEQNDQRLTSQEHEEFIRQQFENIKSAKISQSKKTPYDHLELVSHGPSYKKGEIPTENQQKYSDLIEIWKQGGIDQQAKPLYLFSQLGEDKQRELWSVQNERDSEVERNAWIGGYGSVSEKKQEEILLHEQLKQQWNHILEQNRNQLKTLSAISSENVKSPSLSLQTEKPLLQLQYAPRYNDQKNAIEIEKILRSNHRQELEKESALLKAEAIANSPPILIHQEIRVTKHRPVPIPVKHVKVQVPTPVLIPVPEPFEVKIPHPYPVPLEIIKHIPVPILKTENMPVPVEVEQQIKVPFTKNVYGNVYRPYYIQKFSPVQTKK</sequence>
<protein>
    <submittedName>
        <fullName evidence="4">Uncharacterized protein LOC135193667</fullName>
    </submittedName>
</protein>
<keyword evidence="2" id="KW-0732">Signal</keyword>
<feature type="chain" id="PRO_5047512282" evidence="2">
    <location>
        <begin position="24"/>
        <end position="411"/>
    </location>
</feature>
<proteinExistence type="predicted"/>
<feature type="region of interest" description="Disordered" evidence="1">
    <location>
        <begin position="82"/>
        <end position="101"/>
    </location>
</feature>
<feature type="compositionally biased region" description="Low complexity" evidence="1">
    <location>
        <begin position="36"/>
        <end position="49"/>
    </location>
</feature>
<feature type="region of interest" description="Disordered" evidence="1">
    <location>
        <begin position="32"/>
        <end position="52"/>
    </location>
</feature>
<evidence type="ECO:0000256" key="1">
    <source>
        <dbReference type="SAM" id="MobiDB-lite"/>
    </source>
</evidence>
<evidence type="ECO:0000313" key="4">
    <source>
        <dbReference type="RefSeq" id="XP_064073280.1"/>
    </source>
</evidence>
<gene>
    <name evidence="4" type="primary">LOC135193667</name>
</gene>
<name>A0ABM4APQ1_VANTA</name>